<protein>
    <recommendedName>
        <fullName evidence="11">Tyrosine-protein kinase</fullName>
        <ecNumber evidence="11">2.7.10.2</ecNumber>
    </recommendedName>
</protein>
<evidence type="ECO:0000313" key="14">
    <source>
        <dbReference type="EMBL" id="CAB3231719.1"/>
    </source>
</evidence>
<keyword evidence="3 10" id="KW-0547">Nucleotide-binding</keyword>
<dbReference type="InterPro" id="IPR001245">
    <property type="entry name" value="Ser-Thr/Tyr_kinase_cat_dom"/>
</dbReference>
<dbReference type="InterPro" id="IPR036860">
    <property type="entry name" value="SH2_dom_sf"/>
</dbReference>
<sequence length="939" mass="106859">MVSEGALPVVWCIRDNQLVPHQVSGVKLQGAVTGAHIAAVTDFLRMVAGTPIVLPHTEVSEDIDNDINQEKENTTRRRKMSMQVEVPCVFLTESALQKAKSRNNSREEQITIDKCNMPTAPTMLESQSSFLSSTDILEMQEPEDNNFESGRDNLKCSASESTVLVSDNHTQRITRIIDLDDLSPSTISMESEKEHPQRITRIIEFENEKTSSSVYNDGENEILQRITRIIELNEDNSFSTITNNIDAEKECPQRLSRIVEVEKENHFPSMTKIIEMENDISNERRISLTNERETGGGVIENCSEEVTIRSRLAHRSTPRFSLDSSCSENSYVNIECIKSLQDVRKEENVENVVCPEIFPAGRSIRSRFPRKKTSVCSIGSSDCDDEVDVIFKSKPKSSQWVSLDWIPPPPKEEPVIMQVCDKNDFITKWIAEQNSQDSVIIADERRKSLPPKSNEIYLQNMRRFSDGLQMCKEDAASDSPATVKWKWHDIVKRHLQLLKSEKGLRRQKGSWMRTARRLSGTNMNNKELEFLPLDTYMKLQTMPWYFRKIKRIEAEKKLLLPENEHGAFLIRDSESRHNDFSLSVRDGDTVKHYRIRQLDEGGFFIARRTTFRTLQELVEHYSKDADGLCVSLNKPCVQIEKPVTEGLSHKTRDHWEIDRSSLKFVRKLGHGQFGEVWEGLWNNTTPVAVKTLKSGTMDPKDFLAEAQIMKKLRHSKLIQLYAVCTLEEPIYIITELMKNGSLLDYLQGKGRYLKLQQLIDMAAQIAAGMAYLESQNYIHRDLAARNVLVADANIVKIADFGLARLIKEDEYEARVGARFPIKWTAPEAANYSKFSIKSDVWSFGILLTELVTYGRIPYPGMTNAEVLHQVEHGYRMPCPQNCPAALYEIMLDLLSPAFPAAPPTRTLASHSRAVPHAARSTHAAQQRIDAISPYACAPH</sequence>
<dbReference type="Proteomes" id="UP000494106">
    <property type="component" value="Unassembled WGS sequence"/>
</dbReference>
<evidence type="ECO:0000256" key="8">
    <source>
        <dbReference type="ARBA" id="ARBA00051245"/>
    </source>
</evidence>
<comment type="similarity">
    <text evidence="11">Belongs to the protein kinase superfamily. Tyr protein kinase family.</text>
</comment>
<keyword evidence="1" id="KW-0728">SH3 domain</keyword>
<keyword evidence="4 11" id="KW-0418">Kinase</keyword>
<keyword evidence="6 9" id="KW-0727">SH2 domain</keyword>
<evidence type="ECO:0000256" key="10">
    <source>
        <dbReference type="PROSITE-ProRule" id="PRU10141"/>
    </source>
</evidence>
<dbReference type="SMART" id="SM00219">
    <property type="entry name" value="TyrKc"/>
    <property type="match status" value="1"/>
</dbReference>
<evidence type="ECO:0000256" key="4">
    <source>
        <dbReference type="ARBA" id="ARBA00022777"/>
    </source>
</evidence>
<dbReference type="Gene3D" id="3.30.505.10">
    <property type="entry name" value="SH2 domain"/>
    <property type="match status" value="1"/>
</dbReference>
<comment type="caution">
    <text evidence="14">The sequence shown here is derived from an EMBL/GenBank/DDBJ whole genome shotgun (WGS) entry which is preliminary data.</text>
</comment>
<dbReference type="FunFam" id="1.10.510.10:FF:000318">
    <property type="entry name" value="Tyrosine-protein kinase"/>
    <property type="match status" value="1"/>
</dbReference>
<dbReference type="FunFam" id="3.30.200.20:FF:000053">
    <property type="entry name" value="Tyrosine-protein kinase"/>
    <property type="match status" value="1"/>
</dbReference>
<evidence type="ECO:0000256" key="7">
    <source>
        <dbReference type="ARBA" id="ARBA00023137"/>
    </source>
</evidence>
<reference evidence="14 15" key="1">
    <citation type="submission" date="2020-04" db="EMBL/GenBank/DDBJ databases">
        <authorList>
            <person name="Wallbank WR R."/>
            <person name="Pardo Diaz C."/>
            <person name="Kozak K."/>
            <person name="Martin S."/>
            <person name="Jiggins C."/>
            <person name="Moest M."/>
            <person name="Warren A I."/>
            <person name="Byers J.R.P. K."/>
            <person name="Montejo-Kovacevich G."/>
            <person name="Yen C E."/>
        </authorList>
    </citation>
    <scope>NUCLEOTIDE SEQUENCE [LARGE SCALE GENOMIC DNA]</scope>
</reference>
<feature type="domain" description="SH2" evidence="12">
    <location>
        <begin position="544"/>
        <end position="636"/>
    </location>
</feature>
<organism evidence="14 15">
    <name type="scientific">Arctia plantaginis</name>
    <name type="common">Wood tiger moth</name>
    <name type="synonym">Phalaena plantaginis</name>
    <dbReference type="NCBI Taxonomy" id="874455"/>
    <lineage>
        <taxon>Eukaryota</taxon>
        <taxon>Metazoa</taxon>
        <taxon>Ecdysozoa</taxon>
        <taxon>Arthropoda</taxon>
        <taxon>Hexapoda</taxon>
        <taxon>Insecta</taxon>
        <taxon>Pterygota</taxon>
        <taxon>Neoptera</taxon>
        <taxon>Endopterygota</taxon>
        <taxon>Lepidoptera</taxon>
        <taxon>Glossata</taxon>
        <taxon>Ditrysia</taxon>
        <taxon>Noctuoidea</taxon>
        <taxon>Erebidae</taxon>
        <taxon>Arctiinae</taxon>
        <taxon>Arctia</taxon>
    </lineage>
</organism>
<evidence type="ECO:0000256" key="1">
    <source>
        <dbReference type="ARBA" id="ARBA00022443"/>
    </source>
</evidence>
<dbReference type="PROSITE" id="PS50011">
    <property type="entry name" value="PROTEIN_KINASE_DOM"/>
    <property type="match status" value="1"/>
</dbReference>
<name>A0A8S0ZH41_ARCPL</name>
<dbReference type="OrthoDB" id="28230at2759"/>
<dbReference type="SUPFAM" id="SSF56112">
    <property type="entry name" value="Protein kinase-like (PK-like)"/>
    <property type="match status" value="1"/>
</dbReference>
<dbReference type="SMART" id="SM00252">
    <property type="entry name" value="SH2"/>
    <property type="match status" value="1"/>
</dbReference>
<evidence type="ECO:0000256" key="5">
    <source>
        <dbReference type="ARBA" id="ARBA00022840"/>
    </source>
</evidence>
<dbReference type="Pfam" id="PF07714">
    <property type="entry name" value="PK_Tyr_Ser-Thr"/>
    <property type="match status" value="1"/>
</dbReference>
<dbReference type="InterPro" id="IPR000980">
    <property type="entry name" value="SH2"/>
</dbReference>
<keyword evidence="2 11" id="KW-0808">Transferase</keyword>
<dbReference type="PRINTS" id="PR00401">
    <property type="entry name" value="SH2DOMAIN"/>
</dbReference>
<dbReference type="GO" id="GO:0004715">
    <property type="term" value="F:non-membrane spanning protein tyrosine kinase activity"/>
    <property type="evidence" value="ECO:0007669"/>
    <property type="project" value="UniProtKB-EC"/>
</dbReference>
<dbReference type="AlphaFoldDB" id="A0A8S0ZH41"/>
<evidence type="ECO:0000256" key="6">
    <source>
        <dbReference type="ARBA" id="ARBA00022999"/>
    </source>
</evidence>
<dbReference type="SUPFAM" id="SSF55550">
    <property type="entry name" value="SH2 domain"/>
    <property type="match status" value="1"/>
</dbReference>
<dbReference type="PANTHER" id="PTHR24418">
    <property type="entry name" value="TYROSINE-PROTEIN KINASE"/>
    <property type="match status" value="1"/>
</dbReference>
<dbReference type="Gene3D" id="1.10.510.10">
    <property type="entry name" value="Transferase(Phosphotransferase) domain 1"/>
    <property type="match status" value="1"/>
</dbReference>
<dbReference type="Pfam" id="PF00017">
    <property type="entry name" value="SH2"/>
    <property type="match status" value="1"/>
</dbReference>
<dbReference type="InterPro" id="IPR000719">
    <property type="entry name" value="Prot_kinase_dom"/>
</dbReference>
<dbReference type="PROSITE" id="PS00109">
    <property type="entry name" value="PROTEIN_KINASE_TYR"/>
    <property type="match status" value="1"/>
</dbReference>
<dbReference type="InterPro" id="IPR050198">
    <property type="entry name" value="Non-receptor_tyrosine_kinases"/>
</dbReference>
<dbReference type="GO" id="GO:0002009">
    <property type="term" value="P:morphogenesis of an epithelium"/>
    <property type="evidence" value="ECO:0007669"/>
    <property type="project" value="UniProtKB-ARBA"/>
</dbReference>
<feature type="domain" description="Protein kinase" evidence="13">
    <location>
        <begin position="662"/>
        <end position="919"/>
    </location>
</feature>
<dbReference type="GO" id="GO:0007424">
    <property type="term" value="P:open tracheal system development"/>
    <property type="evidence" value="ECO:0007669"/>
    <property type="project" value="UniProtKB-ARBA"/>
</dbReference>
<dbReference type="InterPro" id="IPR011009">
    <property type="entry name" value="Kinase-like_dom_sf"/>
</dbReference>
<dbReference type="GO" id="GO:0030036">
    <property type="term" value="P:actin cytoskeleton organization"/>
    <property type="evidence" value="ECO:0007669"/>
    <property type="project" value="UniProtKB-ARBA"/>
</dbReference>
<dbReference type="PROSITE" id="PS50001">
    <property type="entry name" value="SH2"/>
    <property type="match status" value="1"/>
</dbReference>
<dbReference type="GO" id="GO:0007435">
    <property type="term" value="P:salivary gland morphogenesis"/>
    <property type="evidence" value="ECO:0007669"/>
    <property type="project" value="UniProtKB-ARBA"/>
</dbReference>
<evidence type="ECO:0000256" key="3">
    <source>
        <dbReference type="ARBA" id="ARBA00022741"/>
    </source>
</evidence>
<evidence type="ECO:0000256" key="11">
    <source>
        <dbReference type="RuleBase" id="RU362096"/>
    </source>
</evidence>
<proteinExistence type="inferred from homology"/>
<dbReference type="InterPro" id="IPR020635">
    <property type="entry name" value="Tyr_kinase_cat_dom"/>
</dbReference>
<dbReference type="FunFam" id="3.30.505.10:FF:000044">
    <property type="entry name" value="Tyrosine-protein kinase"/>
    <property type="match status" value="1"/>
</dbReference>
<dbReference type="PRINTS" id="PR00109">
    <property type="entry name" value="TYRKINASE"/>
</dbReference>
<keyword evidence="7 11" id="KW-0829">Tyrosine-protein kinase</keyword>
<evidence type="ECO:0000313" key="15">
    <source>
        <dbReference type="Proteomes" id="UP000494106"/>
    </source>
</evidence>
<accession>A0A8S0ZH41</accession>
<dbReference type="EMBL" id="CADEBC010000473">
    <property type="protein sequence ID" value="CAB3231719.1"/>
    <property type="molecule type" value="Genomic_DNA"/>
</dbReference>
<dbReference type="PROSITE" id="PS00107">
    <property type="entry name" value="PROTEIN_KINASE_ATP"/>
    <property type="match status" value="1"/>
</dbReference>
<dbReference type="InterPro" id="IPR017441">
    <property type="entry name" value="Protein_kinase_ATP_BS"/>
</dbReference>
<comment type="catalytic activity">
    <reaction evidence="8 11">
        <text>L-tyrosyl-[protein] + ATP = O-phospho-L-tyrosyl-[protein] + ADP + H(+)</text>
        <dbReference type="Rhea" id="RHEA:10596"/>
        <dbReference type="Rhea" id="RHEA-COMP:10136"/>
        <dbReference type="Rhea" id="RHEA-COMP:20101"/>
        <dbReference type="ChEBI" id="CHEBI:15378"/>
        <dbReference type="ChEBI" id="CHEBI:30616"/>
        <dbReference type="ChEBI" id="CHEBI:46858"/>
        <dbReference type="ChEBI" id="CHEBI:61978"/>
        <dbReference type="ChEBI" id="CHEBI:456216"/>
        <dbReference type="EC" id="2.7.10.2"/>
    </reaction>
</comment>
<keyword evidence="15" id="KW-1185">Reference proteome</keyword>
<dbReference type="EC" id="2.7.10.2" evidence="11"/>
<evidence type="ECO:0000256" key="2">
    <source>
        <dbReference type="ARBA" id="ARBA00022679"/>
    </source>
</evidence>
<dbReference type="InterPro" id="IPR008266">
    <property type="entry name" value="Tyr_kinase_AS"/>
</dbReference>
<evidence type="ECO:0000259" key="13">
    <source>
        <dbReference type="PROSITE" id="PS50011"/>
    </source>
</evidence>
<dbReference type="Gene3D" id="3.30.200.20">
    <property type="entry name" value="Phosphorylase Kinase, domain 1"/>
    <property type="match status" value="1"/>
</dbReference>
<dbReference type="GO" id="GO:0005524">
    <property type="term" value="F:ATP binding"/>
    <property type="evidence" value="ECO:0007669"/>
    <property type="project" value="UniProtKB-UniRule"/>
</dbReference>
<evidence type="ECO:0000259" key="12">
    <source>
        <dbReference type="PROSITE" id="PS50001"/>
    </source>
</evidence>
<evidence type="ECO:0000256" key="9">
    <source>
        <dbReference type="PROSITE-ProRule" id="PRU00191"/>
    </source>
</evidence>
<feature type="binding site" evidence="10">
    <location>
        <position position="690"/>
    </location>
    <ligand>
        <name>ATP</name>
        <dbReference type="ChEBI" id="CHEBI:30616"/>
    </ligand>
</feature>
<gene>
    <name evidence="14" type="ORF">APLA_LOCUS4580</name>
</gene>
<keyword evidence="5 10" id="KW-0067">ATP-binding</keyword>